<gene>
    <name evidence="17" type="ORF">SAMN05216402_1858</name>
</gene>
<evidence type="ECO:0000256" key="1">
    <source>
        <dbReference type="ARBA" id="ARBA00004413"/>
    </source>
</evidence>
<dbReference type="Proteomes" id="UP000183471">
    <property type="component" value="Unassembled WGS sequence"/>
</dbReference>
<keyword evidence="7" id="KW-1005">Bacterial flagellum biogenesis</keyword>
<feature type="domain" description="SRP54-type proteins GTP-binding" evidence="16">
    <location>
        <begin position="371"/>
        <end position="563"/>
    </location>
</feature>
<keyword evidence="6" id="KW-0547">Nucleotide-binding</keyword>
<evidence type="ECO:0000313" key="17">
    <source>
        <dbReference type="EMBL" id="SDQ68718.1"/>
    </source>
</evidence>
<dbReference type="RefSeq" id="WP_074632048.1">
    <property type="nucleotide sequence ID" value="NZ_FNKY01000001.1"/>
</dbReference>
<dbReference type="InterPro" id="IPR047040">
    <property type="entry name" value="FlhF__GTPase_dom"/>
</dbReference>
<evidence type="ECO:0000256" key="8">
    <source>
        <dbReference type="ARBA" id="ARBA00022927"/>
    </source>
</evidence>
<organism evidence="17 18">
    <name type="scientific">Nitrosospira multiformis</name>
    <dbReference type="NCBI Taxonomy" id="1231"/>
    <lineage>
        <taxon>Bacteria</taxon>
        <taxon>Pseudomonadati</taxon>
        <taxon>Pseudomonadota</taxon>
        <taxon>Betaproteobacteria</taxon>
        <taxon>Nitrosomonadales</taxon>
        <taxon>Nitrosomonadaceae</taxon>
        <taxon>Nitrosospira</taxon>
    </lineage>
</organism>
<feature type="compositionally biased region" description="Low complexity" evidence="14">
    <location>
        <begin position="225"/>
        <end position="241"/>
    </location>
</feature>
<evidence type="ECO:0000256" key="2">
    <source>
        <dbReference type="ARBA" id="ARBA00008531"/>
    </source>
</evidence>
<dbReference type="Gene3D" id="3.40.50.300">
    <property type="entry name" value="P-loop containing nucleotide triphosphate hydrolases"/>
    <property type="match status" value="1"/>
</dbReference>
<dbReference type="PANTHER" id="PTHR43134:SF3">
    <property type="entry name" value="FLAGELLAR BIOSYNTHESIS PROTEIN FLHF"/>
    <property type="match status" value="1"/>
</dbReference>
<reference evidence="17 18" key="1">
    <citation type="submission" date="2016-10" db="EMBL/GenBank/DDBJ databases">
        <authorList>
            <person name="Varghese N."/>
            <person name="Submissions S."/>
        </authorList>
    </citation>
    <scope>NUCLEOTIDE SEQUENCE [LARGE SCALE GENOMIC DNA]</scope>
    <source>
        <strain evidence="17 18">Nl1</strain>
    </source>
</reference>
<keyword evidence="8" id="KW-0653">Protein transport</keyword>
<proteinExistence type="inferred from homology"/>
<evidence type="ECO:0000256" key="3">
    <source>
        <dbReference type="ARBA" id="ARBA00014919"/>
    </source>
</evidence>
<evidence type="ECO:0000256" key="12">
    <source>
        <dbReference type="ARBA" id="ARBA00025337"/>
    </source>
</evidence>
<evidence type="ECO:0000256" key="13">
    <source>
        <dbReference type="NCBIfam" id="TIGR03499"/>
    </source>
</evidence>
<dbReference type="InterPro" id="IPR003593">
    <property type="entry name" value="AAA+_ATPase"/>
</dbReference>
<dbReference type="EMBL" id="FNKY01000001">
    <property type="protein sequence ID" value="SDQ68718.1"/>
    <property type="molecule type" value="Genomic_DNA"/>
</dbReference>
<comment type="function">
    <text evidence="12">Necessary for flagellar biosynthesis. May be involved in translocation of the flagellum.</text>
</comment>
<dbReference type="Gene3D" id="1.20.120.1380">
    <property type="entry name" value="Flagellar FlhF biosynthesis protein, N domain"/>
    <property type="match status" value="1"/>
</dbReference>
<evidence type="ECO:0000259" key="16">
    <source>
        <dbReference type="SMART" id="SM00962"/>
    </source>
</evidence>
<feature type="domain" description="AAA+ ATPase" evidence="15">
    <location>
        <begin position="370"/>
        <end position="536"/>
    </location>
</feature>
<evidence type="ECO:0000256" key="11">
    <source>
        <dbReference type="ARBA" id="ARBA00023225"/>
    </source>
</evidence>
<evidence type="ECO:0000256" key="6">
    <source>
        <dbReference type="ARBA" id="ARBA00022741"/>
    </source>
</evidence>
<keyword evidence="17" id="KW-0966">Cell projection</keyword>
<evidence type="ECO:0000256" key="14">
    <source>
        <dbReference type="SAM" id="MobiDB-lite"/>
    </source>
</evidence>
<evidence type="ECO:0000259" key="15">
    <source>
        <dbReference type="SMART" id="SM00382"/>
    </source>
</evidence>
<dbReference type="InterPro" id="IPR027417">
    <property type="entry name" value="P-loop_NTPase"/>
</dbReference>
<evidence type="ECO:0000256" key="9">
    <source>
        <dbReference type="ARBA" id="ARBA00023134"/>
    </source>
</evidence>
<dbReference type="Pfam" id="PF00448">
    <property type="entry name" value="SRP54"/>
    <property type="match status" value="1"/>
</dbReference>
<evidence type="ECO:0000256" key="10">
    <source>
        <dbReference type="ARBA" id="ARBA00023136"/>
    </source>
</evidence>
<keyword evidence="11" id="KW-1006">Bacterial flagellum protein export</keyword>
<evidence type="ECO:0000256" key="4">
    <source>
        <dbReference type="ARBA" id="ARBA00022448"/>
    </source>
</evidence>
<dbReference type="SMART" id="SM00382">
    <property type="entry name" value="AAA"/>
    <property type="match status" value="1"/>
</dbReference>
<keyword evidence="4" id="KW-0813">Transport</keyword>
<evidence type="ECO:0000256" key="5">
    <source>
        <dbReference type="ARBA" id="ARBA00022475"/>
    </source>
</evidence>
<accession>A0ABY0TJ00</accession>
<keyword evidence="17" id="KW-0282">Flagellum</keyword>
<dbReference type="SMART" id="SM00962">
    <property type="entry name" value="SRP54"/>
    <property type="match status" value="1"/>
</dbReference>
<dbReference type="NCBIfam" id="TIGR03499">
    <property type="entry name" value="FlhF"/>
    <property type="match status" value="1"/>
</dbReference>
<dbReference type="SUPFAM" id="SSF52540">
    <property type="entry name" value="P-loop containing nucleoside triphosphate hydrolases"/>
    <property type="match status" value="1"/>
</dbReference>
<dbReference type="InterPro" id="IPR020006">
    <property type="entry name" value="FlhF"/>
</dbReference>
<dbReference type="CDD" id="cd17873">
    <property type="entry name" value="FlhF"/>
    <property type="match status" value="1"/>
</dbReference>
<evidence type="ECO:0000256" key="7">
    <source>
        <dbReference type="ARBA" id="ARBA00022795"/>
    </source>
</evidence>
<evidence type="ECO:0000313" key="18">
    <source>
        <dbReference type="Proteomes" id="UP000183471"/>
    </source>
</evidence>
<comment type="caution">
    <text evidence="17">The sequence shown here is derived from an EMBL/GenBank/DDBJ whole genome shotgun (WGS) entry which is preliminary data.</text>
</comment>
<keyword evidence="9" id="KW-0342">GTP-binding</keyword>
<keyword evidence="10" id="KW-0472">Membrane</keyword>
<feature type="region of interest" description="Disordered" evidence="14">
    <location>
        <begin position="188"/>
        <end position="243"/>
    </location>
</feature>
<comment type="subcellular location">
    <subcellularLocation>
        <location evidence="1">Cell membrane</location>
        <topology evidence="1">Peripheral membrane protein</topology>
        <orientation evidence="1">Cytoplasmic side</orientation>
    </subcellularLocation>
</comment>
<name>A0ABY0TJ00_9PROT</name>
<keyword evidence="18" id="KW-1185">Reference proteome</keyword>
<comment type="similarity">
    <text evidence="2">Belongs to the GTP-binding SRP family.</text>
</comment>
<keyword evidence="17" id="KW-0969">Cilium</keyword>
<dbReference type="PANTHER" id="PTHR43134">
    <property type="entry name" value="SIGNAL RECOGNITION PARTICLE RECEPTOR SUBUNIT ALPHA"/>
    <property type="match status" value="1"/>
</dbReference>
<sequence>MSIKRFFAKTTRDALHMVRDALGPDGAIISNRAVDGGIEILALGPDDITALMPPSIADGIEGASTPGNGAREVELLSEPLIEPLNQARDMDPTATGKFAERGVPADAGVKDLPRLHFPVFDGNQEQQAERWIIPDLSAESRQTKSRTLSGVHEAKAKPDFINGDDHGQSTIGSRSWADISMERVVGRITGGREPVDLPAPESGTPRKKRRAAINPREKSSPGTQVTRATRAAPVPAKKTPPVFDPRQIADEVAASVLSEIQSMRGTLEQQLAALSWNEQQRRYPIRGQVLRQLLAAGFSASLAHDLLDRLPVGQLTGQRTGQPTEQFAEPITGQEGQRAEKREKDAMNWVKTVLAGNLPTIGNENEMLEKGGVYALVGPTGVGKTTTTAKLAARCVVRHGSDKLALLTTDGYRIGGHEQLRIYGKILGVSVYAVKDAQDLTLALAELRGKHMVLIDTVGMGQRDKMVTEQVAMLAGCGTGIKRLLLLNAASSGDTLNEVVHAYQGDDLAGAIITKLDEAVTTGCVLDTAIRHQLPLYYVATGQRVPEDLHLADSTHLVDNAFNNLPVASPFAVPEDALPMLMAGVKRGMANPDSNGAYFG</sequence>
<keyword evidence="5" id="KW-1003">Cell membrane</keyword>
<protein>
    <recommendedName>
        <fullName evidence="3 13">Flagellar biosynthesis protein FlhF</fullName>
    </recommendedName>
</protein>
<dbReference type="InterPro" id="IPR000897">
    <property type="entry name" value="SRP54_GTPase_dom"/>
</dbReference>